<organism evidence="2 3">
    <name type="scientific">Thalassiosira oceanica</name>
    <name type="common">Marine diatom</name>
    <dbReference type="NCBI Taxonomy" id="159749"/>
    <lineage>
        <taxon>Eukaryota</taxon>
        <taxon>Sar</taxon>
        <taxon>Stramenopiles</taxon>
        <taxon>Ochrophyta</taxon>
        <taxon>Bacillariophyta</taxon>
        <taxon>Coscinodiscophyceae</taxon>
        <taxon>Thalassiosirophycidae</taxon>
        <taxon>Thalassiosirales</taxon>
        <taxon>Thalassiosiraceae</taxon>
        <taxon>Thalassiosira</taxon>
    </lineage>
</organism>
<comment type="caution">
    <text evidence="2">The sequence shown here is derived from an EMBL/GenBank/DDBJ whole genome shotgun (WGS) entry which is preliminary data.</text>
</comment>
<evidence type="ECO:0000256" key="1">
    <source>
        <dbReference type="SAM" id="MobiDB-lite"/>
    </source>
</evidence>
<feature type="compositionally biased region" description="Basic residues" evidence="1">
    <location>
        <begin position="161"/>
        <end position="175"/>
    </location>
</feature>
<evidence type="ECO:0000313" key="3">
    <source>
        <dbReference type="Proteomes" id="UP000266841"/>
    </source>
</evidence>
<sequence>MPTAELLLQLSQPAFTLHHPTYKPGDPLDPELPGTEPSHHSLHIFPAGLAEDIMSFSRHSLRPAFMFANDTHHHVSTGSAPICPVSEPTSSSLQDHDGYNDNVPPLTTRTTNPTVDDGSTQVGGPQQIEYINAPTIDENNVHPTTCIASGPQESNGPRAMNHSRKMRRRNKRKAARMSSSQAQKKTHAMSSGRGPIIGSSFSRRRQASLLLGKEYTTQDTQHYLKRKSTHTFGMNSTTVGQILLGRIDGDGADEKWREWPRGCVVTPAHARLAGTRPCPQSTIS</sequence>
<reference evidence="2 3" key="1">
    <citation type="journal article" date="2012" name="Genome Biol.">
        <title>Genome and low-iron response of an oceanic diatom adapted to chronic iron limitation.</title>
        <authorList>
            <person name="Lommer M."/>
            <person name="Specht M."/>
            <person name="Roy A.S."/>
            <person name="Kraemer L."/>
            <person name="Andreson R."/>
            <person name="Gutowska M.A."/>
            <person name="Wolf J."/>
            <person name="Bergner S.V."/>
            <person name="Schilhabel M.B."/>
            <person name="Klostermeier U.C."/>
            <person name="Beiko R.G."/>
            <person name="Rosenstiel P."/>
            <person name="Hippler M."/>
            <person name="Laroche J."/>
        </authorList>
    </citation>
    <scope>NUCLEOTIDE SEQUENCE [LARGE SCALE GENOMIC DNA]</scope>
    <source>
        <strain evidence="2 3">CCMP1005</strain>
    </source>
</reference>
<gene>
    <name evidence="2" type="ORF">THAOC_04527</name>
</gene>
<feature type="region of interest" description="Disordered" evidence="1">
    <location>
        <begin position="86"/>
        <end position="121"/>
    </location>
</feature>
<feature type="compositionally biased region" description="Polar residues" evidence="1">
    <location>
        <begin position="105"/>
        <end position="121"/>
    </location>
</feature>
<dbReference type="AlphaFoldDB" id="K0T8B9"/>
<accession>K0T8B9</accession>
<name>K0T8B9_THAOC</name>
<feature type="region of interest" description="Disordered" evidence="1">
    <location>
        <begin position="147"/>
        <end position="199"/>
    </location>
</feature>
<proteinExistence type="predicted"/>
<evidence type="ECO:0000313" key="2">
    <source>
        <dbReference type="EMBL" id="EJK73830.1"/>
    </source>
</evidence>
<dbReference type="EMBL" id="AGNL01004182">
    <property type="protein sequence ID" value="EJK73830.1"/>
    <property type="molecule type" value="Genomic_DNA"/>
</dbReference>
<dbReference type="Proteomes" id="UP000266841">
    <property type="component" value="Unassembled WGS sequence"/>
</dbReference>
<protein>
    <submittedName>
        <fullName evidence="2">Uncharacterized protein</fullName>
    </submittedName>
</protein>
<keyword evidence="3" id="KW-1185">Reference proteome</keyword>